<evidence type="ECO:0000256" key="5">
    <source>
        <dbReference type="PROSITE-ProRule" id="PRU00050"/>
    </source>
</evidence>
<comment type="domain">
    <text evidence="4">Contains a C-terminal catalytic domain, and an N-terminal region which modulates catalytic activity.</text>
</comment>
<evidence type="ECO:0000259" key="8">
    <source>
        <dbReference type="PROSITE" id="PS50122"/>
    </source>
</evidence>
<dbReference type="PANTHER" id="PTHR42872">
    <property type="entry name" value="PROTEIN-GLUTAMATE METHYLESTERASE/PROTEIN-GLUTAMINE GLUTAMINASE"/>
    <property type="match status" value="1"/>
</dbReference>
<evidence type="ECO:0000256" key="4">
    <source>
        <dbReference type="HAMAP-Rule" id="MF_00099"/>
    </source>
</evidence>
<keyword evidence="4 5" id="KW-0145">Chemotaxis</keyword>
<keyword evidence="9" id="KW-0489">Methyltransferase</keyword>
<dbReference type="SUPFAM" id="SSF52172">
    <property type="entry name" value="CheY-like"/>
    <property type="match status" value="1"/>
</dbReference>
<evidence type="ECO:0000256" key="1">
    <source>
        <dbReference type="ARBA" id="ARBA00022801"/>
    </source>
</evidence>
<keyword evidence="10" id="KW-1185">Reference proteome</keyword>
<evidence type="ECO:0000313" key="10">
    <source>
        <dbReference type="Proteomes" id="UP000606193"/>
    </source>
</evidence>
<feature type="active site" evidence="4 5">
    <location>
        <position position="198"/>
    </location>
</feature>
<evidence type="ECO:0000256" key="3">
    <source>
        <dbReference type="ARBA" id="ARBA00048267"/>
    </source>
</evidence>
<accession>A0ABR7N360</accession>
<keyword evidence="4" id="KW-0963">Cytoplasm</keyword>
<comment type="catalytic activity">
    <reaction evidence="4">
        <text>L-glutaminyl-[protein] + H2O = L-glutamyl-[protein] + NH4(+)</text>
        <dbReference type="Rhea" id="RHEA:16441"/>
        <dbReference type="Rhea" id="RHEA-COMP:10207"/>
        <dbReference type="Rhea" id="RHEA-COMP:10208"/>
        <dbReference type="ChEBI" id="CHEBI:15377"/>
        <dbReference type="ChEBI" id="CHEBI:28938"/>
        <dbReference type="ChEBI" id="CHEBI:29973"/>
        <dbReference type="ChEBI" id="CHEBI:30011"/>
        <dbReference type="EC" id="3.5.1.44"/>
    </reaction>
</comment>
<dbReference type="GO" id="GO:0032259">
    <property type="term" value="P:methylation"/>
    <property type="evidence" value="ECO:0007669"/>
    <property type="project" value="UniProtKB-KW"/>
</dbReference>
<dbReference type="InterPro" id="IPR035909">
    <property type="entry name" value="CheB_C"/>
</dbReference>
<dbReference type="HAMAP" id="MF_00099">
    <property type="entry name" value="CheB_chemtxs"/>
    <property type="match status" value="1"/>
</dbReference>
<dbReference type="Gene3D" id="3.40.50.2300">
    <property type="match status" value="1"/>
</dbReference>
<dbReference type="InterPro" id="IPR000673">
    <property type="entry name" value="Sig_transdc_resp-reg_Me-estase"/>
</dbReference>
<sequence>MKKVLVVDDSALMRRVLSDIINKDEEFHTEHSARDGLEALKLMEQNDFDAIVLDIIMPRMNGIDFLKEVNERGYTAKIIIVSTIARKGAGETIEALELGAFDFVTKPGNLREAKSGEFAAKVLSRLYLAMGMEWNNILSGEIEAPEQILRRMRRSDAGVIQEHSERLETTEYKPEKRFPRSSMVNVNASGKLVALACSTGGPKALQQVIPKLPENLDAAVVLVQHMPVGFTASLSARLDEMSEIRVREAQDGEVLQKGTVYIAKGGSQMRVIEKNRHEFVLSVREEGARNGLKPCADILYESLRESSFEDITCVIMTGMGADGTKGILQLKETNKIYVIAQNAESSTVYGMPKAIAESGAADEIKDLDLIADAIIKHVGVR</sequence>
<evidence type="ECO:0000313" key="9">
    <source>
        <dbReference type="EMBL" id="MBC8563053.1"/>
    </source>
</evidence>
<keyword evidence="4 6" id="KW-0597">Phosphoprotein</keyword>
<dbReference type="EMBL" id="JACRSX010000015">
    <property type="protein sequence ID" value="MBC8563053.1"/>
    <property type="molecule type" value="Genomic_DNA"/>
</dbReference>
<dbReference type="Pfam" id="PF01339">
    <property type="entry name" value="CheB_methylest"/>
    <property type="match status" value="1"/>
</dbReference>
<dbReference type="PANTHER" id="PTHR42872:SF3">
    <property type="entry name" value="PROTEIN-GLUTAMATE METHYLESTERASE_PROTEIN-GLUTAMINE GLUTAMINASE 1"/>
    <property type="match status" value="1"/>
</dbReference>
<dbReference type="SUPFAM" id="SSF52738">
    <property type="entry name" value="Methylesterase CheB, C-terminal domain"/>
    <property type="match status" value="1"/>
</dbReference>
<dbReference type="RefSeq" id="WP_249298244.1">
    <property type="nucleotide sequence ID" value="NZ_JACRSX010000015.1"/>
</dbReference>
<evidence type="ECO:0000256" key="2">
    <source>
        <dbReference type="ARBA" id="ARBA00024867"/>
    </source>
</evidence>
<comment type="similarity">
    <text evidence="4">Belongs to the CheB family.</text>
</comment>
<dbReference type="Pfam" id="PF00072">
    <property type="entry name" value="Response_reg"/>
    <property type="match status" value="1"/>
</dbReference>
<dbReference type="EC" id="3.1.1.61" evidence="4"/>
<comment type="subcellular location">
    <subcellularLocation>
        <location evidence="4">Cytoplasm</location>
    </subcellularLocation>
</comment>
<feature type="domain" description="Response regulatory" evidence="7">
    <location>
        <begin position="3"/>
        <end position="121"/>
    </location>
</feature>
<gene>
    <name evidence="4 9" type="primary">cheB</name>
    <name evidence="9" type="ORF">H8704_10515</name>
</gene>
<dbReference type="CDD" id="cd17541">
    <property type="entry name" value="REC_CheB-like"/>
    <property type="match status" value="1"/>
</dbReference>
<dbReference type="Proteomes" id="UP000606193">
    <property type="component" value="Unassembled WGS sequence"/>
</dbReference>
<dbReference type="PROSITE" id="PS50122">
    <property type="entry name" value="CHEB"/>
    <property type="match status" value="1"/>
</dbReference>
<dbReference type="NCBIfam" id="NF001965">
    <property type="entry name" value="PRK00742.1"/>
    <property type="match status" value="1"/>
</dbReference>
<dbReference type="CDD" id="cd16432">
    <property type="entry name" value="CheB_Rec"/>
    <property type="match status" value="1"/>
</dbReference>
<evidence type="ECO:0000259" key="7">
    <source>
        <dbReference type="PROSITE" id="PS50110"/>
    </source>
</evidence>
<dbReference type="GO" id="GO:0008984">
    <property type="term" value="F:protein-glutamate methylesterase activity"/>
    <property type="evidence" value="ECO:0007669"/>
    <property type="project" value="UniProtKB-EC"/>
</dbReference>
<dbReference type="InterPro" id="IPR001789">
    <property type="entry name" value="Sig_transdc_resp-reg_receiver"/>
</dbReference>
<comment type="PTM">
    <text evidence="4">Phosphorylated by CheA. Phosphorylation of the N-terminal regulatory domain activates the methylesterase activity.</text>
</comment>
<dbReference type="GO" id="GO:0008168">
    <property type="term" value="F:methyltransferase activity"/>
    <property type="evidence" value="ECO:0007669"/>
    <property type="project" value="UniProtKB-KW"/>
</dbReference>
<dbReference type="PROSITE" id="PS50110">
    <property type="entry name" value="RESPONSE_REGULATORY"/>
    <property type="match status" value="1"/>
</dbReference>
<keyword evidence="1 4" id="KW-0378">Hydrolase</keyword>
<feature type="domain" description="CheB-type methylesterase" evidence="8">
    <location>
        <begin position="186"/>
        <end position="381"/>
    </location>
</feature>
<comment type="function">
    <text evidence="4">Involved in chemotaxis. Part of a chemotaxis signal transduction system that modulates chemotaxis in response to various stimuli. Catalyzes the demethylation of specific methylglutamate residues introduced into the chemoreceptors (methyl-accepting chemotaxis proteins or MCP) by CheR. Also mediates the irreversible deamidation of specific glutamine residues to glutamic acid.</text>
</comment>
<name>A0ABR7N360_9FIRM</name>
<comment type="catalytic activity">
    <reaction evidence="3 4">
        <text>[protein]-L-glutamate 5-O-methyl ester + H2O = L-glutamyl-[protein] + methanol + H(+)</text>
        <dbReference type="Rhea" id="RHEA:23236"/>
        <dbReference type="Rhea" id="RHEA-COMP:10208"/>
        <dbReference type="Rhea" id="RHEA-COMP:10311"/>
        <dbReference type="ChEBI" id="CHEBI:15377"/>
        <dbReference type="ChEBI" id="CHEBI:15378"/>
        <dbReference type="ChEBI" id="CHEBI:17790"/>
        <dbReference type="ChEBI" id="CHEBI:29973"/>
        <dbReference type="ChEBI" id="CHEBI:82795"/>
        <dbReference type="EC" id="3.1.1.61"/>
    </reaction>
</comment>
<dbReference type="InterPro" id="IPR011006">
    <property type="entry name" value="CheY-like_superfamily"/>
</dbReference>
<feature type="active site" evidence="4 5">
    <location>
        <position position="225"/>
    </location>
</feature>
<keyword evidence="9" id="KW-0808">Transferase</keyword>
<reference evidence="9 10" key="1">
    <citation type="submission" date="2020-08" db="EMBL/GenBank/DDBJ databases">
        <title>Genome public.</title>
        <authorList>
            <person name="Liu C."/>
            <person name="Sun Q."/>
        </authorList>
    </citation>
    <scope>NUCLEOTIDE SEQUENCE [LARGE SCALE GENOMIC DNA]</scope>
    <source>
        <strain evidence="9 10">NSJ-37</strain>
    </source>
</reference>
<evidence type="ECO:0000256" key="6">
    <source>
        <dbReference type="PROSITE-ProRule" id="PRU00169"/>
    </source>
</evidence>
<proteinExistence type="inferred from homology"/>
<organism evidence="9 10">
    <name type="scientific">Jutongia huaianensis</name>
    <dbReference type="NCBI Taxonomy" id="2763668"/>
    <lineage>
        <taxon>Bacteria</taxon>
        <taxon>Bacillati</taxon>
        <taxon>Bacillota</taxon>
        <taxon>Clostridia</taxon>
        <taxon>Lachnospirales</taxon>
        <taxon>Lachnospiraceae</taxon>
        <taxon>Jutongia</taxon>
    </lineage>
</organism>
<comment type="caution">
    <text evidence="9">The sequence shown here is derived from an EMBL/GenBank/DDBJ whole genome shotgun (WGS) entry which is preliminary data.</text>
</comment>
<feature type="active site" evidence="4 5">
    <location>
        <position position="322"/>
    </location>
</feature>
<feature type="modified residue" description="4-aspartylphosphate" evidence="4 6">
    <location>
        <position position="54"/>
    </location>
</feature>
<dbReference type="PIRSF" id="PIRSF000876">
    <property type="entry name" value="RR_chemtxs_CheB"/>
    <property type="match status" value="1"/>
</dbReference>
<dbReference type="SMART" id="SM00448">
    <property type="entry name" value="REC"/>
    <property type="match status" value="1"/>
</dbReference>
<protein>
    <recommendedName>
        <fullName evidence="4">Protein-glutamate methylesterase/protein-glutamine glutaminase</fullName>
        <ecNumber evidence="4">3.1.1.61</ecNumber>
        <ecNumber evidence="4">3.5.1.44</ecNumber>
    </recommendedName>
</protein>
<dbReference type="EC" id="3.5.1.44" evidence="4"/>
<comment type="function">
    <text evidence="2">May play the central regulatory role in sporulation. It may be an element of the effector pathway responsible for the activation of sporulation genes in response to nutritional stress. Spo0A may act in concert with spo0H (a sigma factor) to control the expression of some genes that are critical to the sporulation process.</text>
</comment>
<dbReference type="Gene3D" id="3.40.50.180">
    <property type="entry name" value="Methylesterase CheB, C-terminal domain"/>
    <property type="match status" value="1"/>
</dbReference>
<dbReference type="InterPro" id="IPR008248">
    <property type="entry name" value="CheB-like"/>
</dbReference>